<evidence type="ECO:0000313" key="5">
    <source>
        <dbReference type="Proteomes" id="UP001141552"/>
    </source>
</evidence>
<evidence type="ECO:0008006" key="6">
    <source>
        <dbReference type="Google" id="ProtNLM"/>
    </source>
</evidence>
<evidence type="ECO:0000313" key="4">
    <source>
        <dbReference type="EMBL" id="KAJ4835679.1"/>
    </source>
</evidence>
<dbReference type="Pfam" id="PF13812">
    <property type="entry name" value="PPR_3"/>
    <property type="match status" value="1"/>
</dbReference>
<feature type="repeat" description="PPR" evidence="3">
    <location>
        <begin position="40"/>
        <end position="74"/>
    </location>
</feature>
<dbReference type="OrthoDB" id="185373at2759"/>
<dbReference type="InterPro" id="IPR002885">
    <property type="entry name" value="PPR_rpt"/>
</dbReference>
<dbReference type="InterPro" id="IPR050872">
    <property type="entry name" value="PPR_P_subfamily"/>
</dbReference>
<evidence type="ECO:0000256" key="1">
    <source>
        <dbReference type="ARBA" id="ARBA00007626"/>
    </source>
</evidence>
<dbReference type="PANTHER" id="PTHR46128:SF73">
    <property type="entry name" value="CRIB DOMAIN-CONTAINING PROTEIN"/>
    <property type="match status" value="1"/>
</dbReference>
<keyword evidence="2" id="KW-0677">Repeat</keyword>
<organism evidence="4 5">
    <name type="scientific">Turnera subulata</name>
    <dbReference type="NCBI Taxonomy" id="218843"/>
    <lineage>
        <taxon>Eukaryota</taxon>
        <taxon>Viridiplantae</taxon>
        <taxon>Streptophyta</taxon>
        <taxon>Embryophyta</taxon>
        <taxon>Tracheophyta</taxon>
        <taxon>Spermatophyta</taxon>
        <taxon>Magnoliopsida</taxon>
        <taxon>eudicotyledons</taxon>
        <taxon>Gunneridae</taxon>
        <taxon>Pentapetalae</taxon>
        <taxon>rosids</taxon>
        <taxon>fabids</taxon>
        <taxon>Malpighiales</taxon>
        <taxon>Passifloraceae</taxon>
        <taxon>Turnera</taxon>
    </lineage>
</organism>
<dbReference type="AlphaFoldDB" id="A0A9Q0JBR5"/>
<dbReference type="EMBL" id="JAKUCV010004340">
    <property type="protein sequence ID" value="KAJ4835679.1"/>
    <property type="molecule type" value="Genomic_DNA"/>
</dbReference>
<name>A0A9Q0JBR5_9ROSI</name>
<proteinExistence type="inferred from homology"/>
<comment type="similarity">
    <text evidence="1">Belongs to the PPR family. P subfamily.</text>
</comment>
<dbReference type="NCBIfam" id="TIGR00756">
    <property type="entry name" value="PPR"/>
    <property type="match status" value="2"/>
</dbReference>
<dbReference type="Gene3D" id="1.25.40.10">
    <property type="entry name" value="Tetratricopeptide repeat domain"/>
    <property type="match status" value="2"/>
</dbReference>
<reference evidence="4" key="1">
    <citation type="submission" date="2022-02" db="EMBL/GenBank/DDBJ databases">
        <authorList>
            <person name="Henning P.M."/>
            <person name="McCubbin A.G."/>
            <person name="Shore J.S."/>
        </authorList>
    </citation>
    <scope>NUCLEOTIDE SEQUENCE</scope>
    <source>
        <strain evidence="4">F60SS</strain>
        <tissue evidence="4">Leaves</tissue>
    </source>
</reference>
<dbReference type="InterPro" id="IPR011990">
    <property type="entry name" value="TPR-like_helical_dom_sf"/>
</dbReference>
<dbReference type="PANTHER" id="PTHR46128">
    <property type="entry name" value="MITOCHONDRIAL GROUP I INTRON SPLICING FACTOR CCM1"/>
    <property type="match status" value="1"/>
</dbReference>
<gene>
    <name evidence="4" type="ORF">Tsubulata_036470</name>
</gene>
<evidence type="ECO:0000256" key="2">
    <source>
        <dbReference type="ARBA" id="ARBA00022737"/>
    </source>
</evidence>
<sequence>MVALPQLSPRTLISGLCKVERFGEAYSFVKEKLGKEWKPDMIMYSLLLDGLCRVKKIDVALRTWHQVHEKCFEPDITILMHGLCSTGKIGDALRLYSNMKLSCCVPNLVMHNALVEGLCKA</sequence>
<dbReference type="Proteomes" id="UP001141552">
    <property type="component" value="Unassembled WGS sequence"/>
</dbReference>
<keyword evidence="5" id="KW-1185">Reference proteome</keyword>
<protein>
    <recommendedName>
        <fullName evidence="6">Pentatricopeptide repeat-containing protein</fullName>
    </recommendedName>
</protein>
<accession>A0A9Q0JBR5</accession>
<dbReference type="Pfam" id="PF13041">
    <property type="entry name" value="PPR_2"/>
    <property type="match status" value="1"/>
</dbReference>
<comment type="caution">
    <text evidence="4">The sequence shown here is derived from an EMBL/GenBank/DDBJ whole genome shotgun (WGS) entry which is preliminary data.</text>
</comment>
<dbReference type="PROSITE" id="PS51375">
    <property type="entry name" value="PPR"/>
    <property type="match status" value="1"/>
</dbReference>
<dbReference type="Pfam" id="PF01535">
    <property type="entry name" value="PPR"/>
    <property type="match status" value="1"/>
</dbReference>
<reference evidence="4" key="2">
    <citation type="journal article" date="2023" name="Plants (Basel)">
        <title>Annotation of the Turnera subulata (Passifloraceae) Draft Genome Reveals the S-Locus Evolved after the Divergence of Turneroideae from Passifloroideae in a Stepwise Manner.</title>
        <authorList>
            <person name="Henning P.M."/>
            <person name="Roalson E.H."/>
            <person name="Mir W."/>
            <person name="McCubbin A.G."/>
            <person name="Shore J.S."/>
        </authorList>
    </citation>
    <scope>NUCLEOTIDE SEQUENCE</scope>
    <source>
        <strain evidence="4">F60SS</strain>
    </source>
</reference>
<evidence type="ECO:0000256" key="3">
    <source>
        <dbReference type="PROSITE-ProRule" id="PRU00708"/>
    </source>
</evidence>